<evidence type="ECO:0000256" key="1">
    <source>
        <dbReference type="ARBA" id="ARBA00004141"/>
    </source>
</evidence>
<keyword evidence="8" id="KW-1185">Reference proteome</keyword>
<organism evidence="7 8">
    <name type="scientific">Halobacterium jilantaiense</name>
    <dbReference type="NCBI Taxonomy" id="355548"/>
    <lineage>
        <taxon>Archaea</taxon>
        <taxon>Methanobacteriati</taxon>
        <taxon>Methanobacteriota</taxon>
        <taxon>Stenosarchaea group</taxon>
        <taxon>Halobacteria</taxon>
        <taxon>Halobacteriales</taxon>
        <taxon>Halobacteriaceae</taxon>
        <taxon>Halobacterium</taxon>
    </lineage>
</organism>
<dbReference type="RefSeq" id="WP_089668739.1">
    <property type="nucleotide sequence ID" value="NZ_FOJA01000001.1"/>
</dbReference>
<keyword evidence="5 6" id="KW-0472">Membrane</keyword>
<dbReference type="InterPro" id="IPR001425">
    <property type="entry name" value="Arc/bac/fun_rhodopsins"/>
</dbReference>
<evidence type="ECO:0000256" key="2">
    <source>
        <dbReference type="ARBA" id="ARBA00008130"/>
    </source>
</evidence>
<dbReference type="Gene3D" id="1.20.1070.10">
    <property type="entry name" value="Rhodopsin 7-helix transmembrane proteins"/>
    <property type="match status" value="1"/>
</dbReference>
<evidence type="ECO:0000256" key="6">
    <source>
        <dbReference type="SAM" id="Phobius"/>
    </source>
</evidence>
<dbReference type="OrthoDB" id="330248at2157"/>
<sequence>MISESVVHAVVAVVYTVATVGCLWALQRVDETRQQYLRLSTLTIAVGAVTSVSLVFGVGSLTINGYEVALPSVVNNLVAYPVLWVITAMLADVDDRLIAAAALAPFVQVVAFWLSPIYGGVVAIGSLVVVVGSHLLLAVLFLGRIWDASSSVPEERRLLHWKARNLLLFLIGMFIVFSFLSVAGAFSAFGMLVLNQYVSVLIRVGFAGFLFANVGALGDATTAGRDVTAAGD</sequence>
<dbReference type="Proteomes" id="UP000198518">
    <property type="component" value="Unassembled WGS sequence"/>
</dbReference>
<dbReference type="AlphaFoldDB" id="A0A1I0PAD4"/>
<dbReference type="SMART" id="SM01021">
    <property type="entry name" value="Bac_rhodopsin"/>
    <property type="match status" value="1"/>
</dbReference>
<comment type="subcellular location">
    <subcellularLocation>
        <location evidence="1">Membrane</location>
        <topology evidence="1">Multi-pass membrane protein</topology>
    </subcellularLocation>
</comment>
<comment type="similarity">
    <text evidence="2">Belongs to the archaeal/bacterial/fungal opsin family.</text>
</comment>
<dbReference type="STRING" id="355548.SAMN04487945_1531"/>
<keyword evidence="3 6" id="KW-0812">Transmembrane</keyword>
<feature type="transmembrane region" description="Helical" evidence="6">
    <location>
        <begin position="166"/>
        <end position="194"/>
    </location>
</feature>
<dbReference type="SUPFAM" id="SSF81321">
    <property type="entry name" value="Family A G protein-coupled receptor-like"/>
    <property type="match status" value="1"/>
</dbReference>
<keyword evidence="4 6" id="KW-1133">Transmembrane helix</keyword>
<proteinExistence type="inferred from homology"/>
<reference evidence="7 8" key="1">
    <citation type="submission" date="2016-10" db="EMBL/GenBank/DDBJ databases">
        <authorList>
            <person name="de Groot N.N."/>
        </authorList>
    </citation>
    <scope>NUCLEOTIDE SEQUENCE [LARGE SCALE GENOMIC DNA]</scope>
    <source>
        <strain evidence="7 8">CGMCC 1.5337</strain>
    </source>
</reference>
<feature type="transmembrane region" description="Helical" evidence="6">
    <location>
        <begin position="200"/>
        <end position="218"/>
    </location>
</feature>
<evidence type="ECO:0000313" key="8">
    <source>
        <dbReference type="Proteomes" id="UP000198518"/>
    </source>
</evidence>
<evidence type="ECO:0000313" key="7">
    <source>
        <dbReference type="EMBL" id="SEW11247.1"/>
    </source>
</evidence>
<feature type="transmembrane region" description="Helical" evidence="6">
    <location>
        <begin position="97"/>
        <end position="115"/>
    </location>
</feature>
<evidence type="ECO:0000256" key="4">
    <source>
        <dbReference type="ARBA" id="ARBA00022989"/>
    </source>
</evidence>
<feature type="transmembrane region" description="Helical" evidence="6">
    <location>
        <begin position="39"/>
        <end position="63"/>
    </location>
</feature>
<accession>A0A1I0PAD4</accession>
<evidence type="ECO:0000256" key="5">
    <source>
        <dbReference type="ARBA" id="ARBA00023136"/>
    </source>
</evidence>
<gene>
    <name evidence="7" type="ORF">SAMN04487945_1531</name>
</gene>
<dbReference type="EMBL" id="FOJA01000001">
    <property type="protein sequence ID" value="SEW11247.1"/>
    <property type="molecule type" value="Genomic_DNA"/>
</dbReference>
<feature type="transmembrane region" description="Helical" evidence="6">
    <location>
        <begin position="6"/>
        <end position="27"/>
    </location>
</feature>
<name>A0A1I0PAD4_9EURY</name>
<dbReference type="GO" id="GO:0016020">
    <property type="term" value="C:membrane"/>
    <property type="evidence" value="ECO:0007669"/>
    <property type="project" value="UniProtKB-SubCell"/>
</dbReference>
<feature type="transmembrane region" description="Helical" evidence="6">
    <location>
        <begin position="69"/>
        <end position="90"/>
    </location>
</feature>
<evidence type="ECO:0000256" key="3">
    <source>
        <dbReference type="ARBA" id="ARBA00022692"/>
    </source>
</evidence>
<feature type="transmembrane region" description="Helical" evidence="6">
    <location>
        <begin position="121"/>
        <end position="146"/>
    </location>
</feature>
<protein>
    <submittedName>
        <fullName evidence="7">Bacteriorhodopsin-like protein</fullName>
    </submittedName>
</protein>